<evidence type="ECO:0000256" key="2">
    <source>
        <dbReference type="ARBA" id="ARBA00023043"/>
    </source>
</evidence>
<evidence type="ECO:0000259" key="5">
    <source>
        <dbReference type="PROSITE" id="PS50011"/>
    </source>
</evidence>
<keyword evidence="2 3" id="KW-0040">ANK repeat</keyword>
<keyword evidence="7" id="KW-1185">Reference proteome</keyword>
<dbReference type="InterPro" id="IPR002110">
    <property type="entry name" value="Ankyrin_rpt"/>
</dbReference>
<dbReference type="InParanoid" id="T0QDG2"/>
<dbReference type="OrthoDB" id="19174at2759"/>
<sequence>MDVQAVELGCAADEGRLADVKRLVEIDGVDPNYGSGRALCYAAANGHAHVVAYLQTQKVATDFCDRDGYTPLLYAVLGNFPDILRLLLDANVDVDAATYKGQSLLHVALDKKHDGIAQLLQNHLRRQRQFTLVAALQDGRLSDAKVILSQDNIDATLFDDTGRPLVHRVVETGNLELLHKLLAKPNVNIDVTDKQGQTALASIAVKNTASIVHALVNANARLDLLDEGSVVQYDGFGALLLHAASTNNVRTVNKLLRAGVAPTSTNNNGETALHLAAASGSSAVVQHLLEMDASLARRRDAQGYLPLHSAVTSGQAAVVEALLKTATRGDLASPNANGDTPLDVAVQGGHAAMVAQLLQAQASLGSTPREGWSLLHQAAFAGKRDVIEVLLKSNFNIFTTTNAGETPLALAIQQQHARTVLQTLRNAEAAEKQRFLEAVRAGVDDDVQRFLAKGVDVNTTDATTGLSALRLAVAANAPRVVERLWRAGATVDATEGMALVSLAAQSGHADMVELLLTMLPPDTTASAIAASYTEVINSGCAEVARVLLSHSQRSAASADHAKMLAFLATAAGQVEVLQRLLADDPKRLTDDTTARGSSLLMVAAASNSVEMIEMLLSLLAPVPEANEATYGSLKARRVVLQAAVTHLTARNKDHKTAMQLATSKNAKARLESFTKDTQATLKSVDSQIASKETALADAMRAGHWTAVTTLLHEGVVAANDMRKEVDQGVATDDANLLLALLGSATDETRCKMYHTVLTAAVAQRKTQLVLRLLHTSHSNLTTDVSSLLHHCVETDQPTLLTLLLASPCVNINATNQEGYTALALAVSRNRSTVAQLLLSLGADASIPLPSTTGVDLTLLQIATQGLPETRSIRDALLAAIGIVLDDADPESINKALLRAVLDGRERAVRCLLAMDVDVWTMQPEQGDKTLLAVAIQRGHNAVAQVLYPRMYPAPVSVLATDLRVGIAIFGGPNVTVYAASYESKDVVLKGPKFPNKRMMTEFQREVAAMQTATSPYLMPLIGILDNQSTSPHTFKPRGQLYSPTMVMEYMDLGDLHDYIQSKSHQVDVGLELATIDVALVLALALADLHGRGVIHRDVKSLNIFLSTTYYVRLGDLGSARTLDTDSVMSSNVGTKYWMAPEVLRVPGHAGEGRAYTTAADIYSFGVVLTELDTLSEPFSDIPAANRGAIEEAVRLGQLRPKMSATCLPWLQALADKCLAFDPTARPTAAAIVDELLLRRKSEIAASTSNRCQPPEVPESCRTSSKAA</sequence>
<dbReference type="Gene3D" id="1.25.40.20">
    <property type="entry name" value="Ankyrin repeat-containing domain"/>
    <property type="match status" value="7"/>
</dbReference>
<dbReference type="STRING" id="1156394.T0QDG2"/>
<dbReference type="eggNOG" id="KOG4177">
    <property type="taxonomic scope" value="Eukaryota"/>
</dbReference>
<dbReference type="GO" id="GO:0005524">
    <property type="term" value="F:ATP binding"/>
    <property type="evidence" value="ECO:0007669"/>
    <property type="project" value="InterPro"/>
</dbReference>
<accession>T0QDG2</accession>
<feature type="repeat" description="ANK" evidence="3">
    <location>
        <begin position="817"/>
        <end position="846"/>
    </location>
</feature>
<feature type="repeat" description="ANK" evidence="3">
    <location>
        <begin position="337"/>
        <end position="369"/>
    </location>
</feature>
<dbReference type="GeneID" id="19950484"/>
<dbReference type="eggNOG" id="KOG0192">
    <property type="taxonomic scope" value="Eukaryota"/>
</dbReference>
<feature type="region of interest" description="Disordered" evidence="4">
    <location>
        <begin position="1247"/>
        <end position="1267"/>
    </location>
</feature>
<dbReference type="InterPro" id="IPR000719">
    <property type="entry name" value="Prot_kinase_dom"/>
</dbReference>
<dbReference type="InterPro" id="IPR036770">
    <property type="entry name" value="Ankyrin_rpt-contain_sf"/>
</dbReference>
<dbReference type="Pfam" id="PF00069">
    <property type="entry name" value="Pkinase"/>
    <property type="match status" value="1"/>
</dbReference>
<dbReference type="SUPFAM" id="SSF56112">
    <property type="entry name" value="Protein kinase-like (PK-like)"/>
    <property type="match status" value="1"/>
</dbReference>
<dbReference type="VEuPathDB" id="FungiDB:SDRG_09757"/>
<organism evidence="6 7">
    <name type="scientific">Saprolegnia diclina (strain VS20)</name>
    <dbReference type="NCBI Taxonomy" id="1156394"/>
    <lineage>
        <taxon>Eukaryota</taxon>
        <taxon>Sar</taxon>
        <taxon>Stramenopiles</taxon>
        <taxon>Oomycota</taxon>
        <taxon>Saprolegniomycetes</taxon>
        <taxon>Saprolegniales</taxon>
        <taxon>Saprolegniaceae</taxon>
        <taxon>Saprolegnia</taxon>
    </lineage>
</organism>
<gene>
    <name evidence="6" type="ORF">SDRG_09757</name>
</gene>
<protein>
    <submittedName>
        <fullName evidence="6">TKL protein kinase</fullName>
    </submittedName>
</protein>
<feature type="repeat" description="ANK" evidence="3">
    <location>
        <begin position="268"/>
        <end position="300"/>
    </location>
</feature>
<dbReference type="Gene3D" id="1.10.510.10">
    <property type="entry name" value="Transferase(Phosphotransferase) domain 1"/>
    <property type="match status" value="1"/>
</dbReference>
<feature type="repeat" description="ANK" evidence="3">
    <location>
        <begin position="67"/>
        <end position="99"/>
    </location>
</feature>
<keyword evidence="6" id="KW-0418">Kinase</keyword>
<dbReference type="EMBL" id="JH767162">
    <property type="protein sequence ID" value="EQC32786.1"/>
    <property type="molecule type" value="Genomic_DNA"/>
</dbReference>
<name>T0QDG2_SAPDV</name>
<evidence type="ECO:0000256" key="1">
    <source>
        <dbReference type="ARBA" id="ARBA00022737"/>
    </source>
</evidence>
<evidence type="ECO:0000256" key="4">
    <source>
        <dbReference type="SAM" id="MobiDB-lite"/>
    </source>
</evidence>
<dbReference type="Proteomes" id="UP000030762">
    <property type="component" value="Unassembled WGS sequence"/>
</dbReference>
<dbReference type="PROSITE" id="PS50088">
    <property type="entry name" value="ANK_REPEAT"/>
    <property type="match status" value="7"/>
</dbReference>
<keyword evidence="1" id="KW-0677">Repeat</keyword>
<keyword evidence="6" id="KW-0808">Transferase</keyword>
<dbReference type="Pfam" id="PF12796">
    <property type="entry name" value="Ank_2"/>
    <property type="match status" value="5"/>
</dbReference>
<feature type="repeat" description="ANK" evidence="3">
    <location>
        <begin position="370"/>
        <end position="402"/>
    </location>
</feature>
<feature type="domain" description="Protein kinase" evidence="5">
    <location>
        <begin position="962"/>
        <end position="1237"/>
    </location>
</feature>
<dbReference type="AlphaFoldDB" id="T0QDG2"/>
<dbReference type="PANTHER" id="PTHR24198:SF165">
    <property type="entry name" value="ANKYRIN REPEAT-CONTAINING PROTEIN-RELATED"/>
    <property type="match status" value="1"/>
</dbReference>
<dbReference type="PANTHER" id="PTHR24198">
    <property type="entry name" value="ANKYRIN REPEAT AND PROTEIN KINASE DOMAIN-CONTAINING PROTEIN"/>
    <property type="match status" value="1"/>
</dbReference>
<evidence type="ECO:0000313" key="6">
    <source>
        <dbReference type="EMBL" id="EQC32786.1"/>
    </source>
</evidence>
<dbReference type="PROSITE" id="PS50011">
    <property type="entry name" value="PROTEIN_KINASE_DOM"/>
    <property type="match status" value="1"/>
</dbReference>
<reference evidence="6 7" key="1">
    <citation type="submission" date="2012-04" db="EMBL/GenBank/DDBJ databases">
        <title>The Genome Sequence of Saprolegnia declina VS20.</title>
        <authorList>
            <consortium name="The Broad Institute Genome Sequencing Platform"/>
            <person name="Russ C."/>
            <person name="Nusbaum C."/>
            <person name="Tyler B."/>
            <person name="van West P."/>
            <person name="Dieguez-Uribeondo J."/>
            <person name="de Bruijn I."/>
            <person name="Tripathy S."/>
            <person name="Jiang R."/>
            <person name="Young S.K."/>
            <person name="Zeng Q."/>
            <person name="Gargeya S."/>
            <person name="Fitzgerald M."/>
            <person name="Haas B."/>
            <person name="Abouelleil A."/>
            <person name="Alvarado L."/>
            <person name="Arachchi H.M."/>
            <person name="Berlin A."/>
            <person name="Chapman S.B."/>
            <person name="Goldberg J."/>
            <person name="Griggs A."/>
            <person name="Gujja S."/>
            <person name="Hansen M."/>
            <person name="Howarth C."/>
            <person name="Imamovic A."/>
            <person name="Larimer J."/>
            <person name="McCowen C."/>
            <person name="Montmayeur A."/>
            <person name="Murphy C."/>
            <person name="Neiman D."/>
            <person name="Pearson M."/>
            <person name="Priest M."/>
            <person name="Roberts A."/>
            <person name="Saif S."/>
            <person name="Shea T."/>
            <person name="Sisk P."/>
            <person name="Sykes S."/>
            <person name="Wortman J."/>
            <person name="Nusbaum C."/>
            <person name="Birren B."/>
        </authorList>
    </citation>
    <scope>NUCLEOTIDE SEQUENCE [LARGE SCALE GENOMIC DNA]</scope>
    <source>
        <strain evidence="6 7">VS20</strain>
    </source>
</reference>
<proteinExistence type="predicted"/>
<dbReference type="InterPro" id="IPR011009">
    <property type="entry name" value="Kinase-like_dom_sf"/>
</dbReference>
<dbReference type="PROSITE" id="PS50297">
    <property type="entry name" value="ANK_REP_REGION"/>
    <property type="match status" value="6"/>
</dbReference>
<dbReference type="GO" id="GO:0004672">
    <property type="term" value="F:protein kinase activity"/>
    <property type="evidence" value="ECO:0007669"/>
    <property type="project" value="InterPro"/>
</dbReference>
<dbReference type="SMART" id="SM00220">
    <property type="entry name" value="S_TKc"/>
    <property type="match status" value="1"/>
</dbReference>
<dbReference type="RefSeq" id="XP_008613930.1">
    <property type="nucleotide sequence ID" value="XM_008615708.1"/>
</dbReference>
<dbReference type="PROSITE" id="PS00108">
    <property type="entry name" value="PROTEIN_KINASE_ST"/>
    <property type="match status" value="1"/>
</dbReference>
<feature type="repeat" description="ANK" evidence="3">
    <location>
        <begin position="464"/>
        <end position="496"/>
    </location>
</feature>
<dbReference type="SUPFAM" id="SSF48403">
    <property type="entry name" value="Ankyrin repeat"/>
    <property type="match status" value="3"/>
</dbReference>
<dbReference type="InterPro" id="IPR008271">
    <property type="entry name" value="Ser/Thr_kinase_AS"/>
</dbReference>
<evidence type="ECO:0000256" key="3">
    <source>
        <dbReference type="PROSITE-ProRule" id="PRU00023"/>
    </source>
</evidence>
<dbReference type="SMART" id="SM00248">
    <property type="entry name" value="ANK"/>
    <property type="match status" value="17"/>
</dbReference>
<evidence type="ECO:0000313" key="7">
    <source>
        <dbReference type="Proteomes" id="UP000030762"/>
    </source>
</evidence>
<feature type="repeat" description="ANK" evidence="3">
    <location>
        <begin position="302"/>
        <end position="334"/>
    </location>
</feature>
<dbReference type="PRINTS" id="PR01415">
    <property type="entry name" value="ANKYRIN"/>
</dbReference>